<evidence type="ECO:0000256" key="1">
    <source>
        <dbReference type="ARBA" id="ARBA00022741"/>
    </source>
</evidence>
<evidence type="ECO:0000259" key="3">
    <source>
        <dbReference type="PROSITE" id="PS50011"/>
    </source>
</evidence>
<sequence>MFPSLPPIPYSSLTQVSSLPSGAFGAIAVSLYTPPESGCREGAGPAPLPDDLPDDPSLHSPCLVCTKTIPLNPEAGRSSRSGPAEPTISASLFREVLSLSLLSHPSILPLLSLDASPNGLSLLTPYYPLPLSALEATLPTALPLLPPLLSALAHAHSLNIAHRDVKPANILLLPSLPFPRAVLADWGLARVLPPPGGLLTLAISTRPYRPPESLLALPHATGADVYSLGVSFLQVLSRGWLGIGGGTSGDIAHTYRVLQCFGNLEGGESAKLEFPDSPFRVDPLLLASSLPRGGGVCRRLRRSLEGMLKVRGEERMSARELLEDGEGIFACGSLGGERELGEMVGGDFVGGRGKERDLREAKELVARRRRGAEAEGASRKLKVERDWAEQLRRLRAM</sequence>
<gene>
    <name evidence="4" type="ORF">TeGR_g4677</name>
</gene>
<evidence type="ECO:0000313" key="4">
    <source>
        <dbReference type="EMBL" id="GMI27307.1"/>
    </source>
</evidence>
<evidence type="ECO:0000313" key="5">
    <source>
        <dbReference type="Proteomes" id="UP001165060"/>
    </source>
</evidence>
<keyword evidence="2" id="KW-0067">ATP-binding</keyword>
<dbReference type="PROSITE" id="PS50011">
    <property type="entry name" value="PROTEIN_KINASE_DOM"/>
    <property type="match status" value="1"/>
</dbReference>
<dbReference type="InterPro" id="IPR011009">
    <property type="entry name" value="Kinase-like_dom_sf"/>
</dbReference>
<dbReference type="InterPro" id="IPR008271">
    <property type="entry name" value="Ser/Thr_kinase_AS"/>
</dbReference>
<dbReference type="InterPro" id="IPR000719">
    <property type="entry name" value="Prot_kinase_dom"/>
</dbReference>
<feature type="domain" description="Protein kinase" evidence="3">
    <location>
        <begin position="13"/>
        <end position="329"/>
    </location>
</feature>
<comment type="caution">
    <text evidence="4">The sequence shown here is derived from an EMBL/GenBank/DDBJ whole genome shotgun (WGS) entry which is preliminary data.</text>
</comment>
<name>A0ABQ6MJY8_9STRA</name>
<keyword evidence="1" id="KW-0547">Nucleotide-binding</keyword>
<dbReference type="Pfam" id="PF00069">
    <property type="entry name" value="Pkinase"/>
    <property type="match status" value="1"/>
</dbReference>
<dbReference type="Proteomes" id="UP001165060">
    <property type="component" value="Unassembled WGS sequence"/>
</dbReference>
<dbReference type="Gene3D" id="1.10.510.10">
    <property type="entry name" value="Transferase(Phosphotransferase) domain 1"/>
    <property type="match status" value="1"/>
</dbReference>
<dbReference type="PANTHER" id="PTHR24055">
    <property type="entry name" value="MITOGEN-ACTIVATED PROTEIN KINASE"/>
    <property type="match status" value="1"/>
</dbReference>
<reference evidence="4 5" key="1">
    <citation type="journal article" date="2023" name="Commun. Biol.">
        <title>Genome analysis of Parmales, the sister group of diatoms, reveals the evolutionary specialization of diatoms from phago-mixotrophs to photoautotrophs.</title>
        <authorList>
            <person name="Ban H."/>
            <person name="Sato S."/>
            <person name="Yoshikawa S."/>
            <person name="Yamada K."/>
            <person name="Nakamura Y."/>
            <person name="Ichinomiya M."/>
            <person name="Sato N."/>
            <person name="Blanc-Mathieu R."/>
            <person name="Endo H."/>
            <person name="Kuwata A."/>
            <person name="Ogata H."/>
        </authorList>
    </citation>
    <scope>NUCLEOTIDE SEQUENCE [LARGE SCALE GENOMIC DNA]</scope>
</reference>
<dbReference type="PROSITE" id="PS00108">
    <property type="entry name" value="PROTEIN_KINASE_ST"/>
    <property type="match status" value="1"/>
</dbReference>
<proteinExistence type="predicted"/>
<dbReference type="InterPro" id="IPR050117">
    <property type="entry name" value="MAPK"/>
</dbReference>
<organism evidence="4 5">
    <name type="scientific">Tetraparma gracilis</name>
    <dbReference type="NCBI Taxonomy" id="2962635"/>
    <lineage>
        <taxon>Eukaryota</taxon>
        <taxon>Sar</taxon>
        <taxon>Stramenopiles</taxon>
        <taxon>Ochrophyta</taxon>
        <taxon>Bolidophyceae</taxon>
        <taxon>Parmales</taxon>
        <taxon>Triparmaceae</taxon>
        <taxon>Tetraparma</taxon>
    </lineage>
</organism>
<dbReference type="EMBL" id="BRYB01002899">
    <property type="protein sequence ID" value="GMI27307.1"/>
    <property type="molecule type" value="Genomic_DNA"/>
</dbReference>
<evidence type="ECO:0000256" key="2">
    <source>
        <dbReference type="ARBA" id="ARBA00022840"/>
    </source>
</evidence>
<keyword evidence="5" id="KW-1185">Reference proteome</keyword>
<dbReference type="SMART" id="SM00220">
    <property type="entry name" value="S_TKc"/>
    <property type="match status" value="1"/>
</dbReference>
<accession>A0ABQ6MJY8</accession>
<dbReference type="SUPFAM" id="SSF56112">
    <property type="entry name" value="Protein kinase-like (PK-like)"/>
    <property type="match status" value="1"/>
</dbReference>
<protein>
    <recommendedName>
        <fullName evidence="3">Protein kinase domain-containing protein</fullName>
    </recommendedName>
</protein>